<organism evidence="2 3">
    <name type="scientific">Candidatus Falkowbacteria bacterium HGW-Falkowbacteria-2</name>
    <dbReference type="NCBI Taxonomy" id="2013769"/>
    <lineage>
        <taxon>Bacteria</taxon>
        <taxon>Candidatus Falkowiibacteriota</taxon>
    </lineage>
</organism>
<reference evidence="2 3" key="1">
    <citation type="journal article" date="2017" name="ISME J.">
        <title>Potential for microbial H2 and metal transformations associated with novel bacteria and archaea in deep terrestrial subsurface sediments.</title>
        <authorList>
            <person name="Hernsdorf A.W."/>
            <person name="Amano Y."/>
            <person name="Miyakawa K."/>
            <person name="Ise K."/>
            <person name="Suzuki Y."/>
            <person name="Anantharaman K."/>
            <person name="Probst A."/>
            <person name="Burstein D."/>
            <person name="Thomas B.C."/>
            <person name="Banfield J.F."/>
        </authorList>
    </citation>
    <scope>NUCLEOTIDE SEQUENCE [LARGE SCALE GENOMIC DNA]</scope>
    <source>
        <strain evidence="2">HGW-Falkowbacteria-2</strain>
    </source>
</reference>
<keyword evidence="1" id="KW-0812">Transmembrane</keyword>
<feature type="transmembrane region" description="Helical" evidence="1">
    <location>
        <begin position="129"/>
        <end position="147"/>
    </location>
</feature>
<feature type="transmembrane region" description="Helical" evidence="1">
    <location>
        <begin position="73"/>
        <end position="92"/>
    </location>
</feature>
<feature type="transmembrane region" description="Helical" evidence="1">
    <location>
        <begin position="153"/>
        <end position="170"/>
    </location>
</feature>
<accession>A0A2N2E1I2</accession>
<sequence>MEAAISSIVIGFVILTIVYVEMFLHRKPLTEKEISDYQVTLDKMSIKAKVDYNLDYNFDSKTQLLESRRQTKAMYLILAGLLIVFSFLGLLLTDVLSLVNIGIMCTSALLLICYGIIKIAESKKLAVGMLLFVLVAGSLAKFVFDSMMMSGNVYFYLCGAIVLISILSLTPRFRKA</sequence>
<evidence type="ECO:0000313" key="3">
    <source>
        <dbReference type="Proteomes" id="UP000233325"/>
    </source>
</evidence>
<dbReference type="AlphaFoldDB" id="A0A2N2E1I2"/>
<dbReference type="EMBL" id="PHAH01000015">
    <property type="protein sequence ID" value="PKM88573.1"/>
    <property type="molecule type" value="Genomic_DNA"/>
</dbReference>
<evidence type="ECO:0000256" key="1">
    <source>
        <dbReference type="SAM" id="Phobius"/>
    </source>
</evidence>
<feature type="transmembrane region" description="Helical" evidence="1">
    <location>
        <begin position="6"/>
        <end position="24"/>
    </location>
</feature>
<proteinExistence type="predicted"/>
<keyword evidence="1" id="KW-0472">Membrane</keyword>
<comment type="caution">
    <text evidence="2">The sequence shown here is derived from an EMBL/GenBank/DDBJ whole genome shotgun (WGS) entry which is preliminary data.</text>
</comment>
<evidence type="ECO:0000313" key="2">
    <source>
        <dbReference type="EMBL" id="PKM88573.1"/>
    </source>
</evidence>
<dbReference type="Proteomes" id="UP000233325">
    <property type="component" value="Unassembled WGS sequence"/>
</dbReference>
<name>A0A2N2E1I2_9BACT</name>
<keyword evidence="1" id="KW-1133">Transmembrane helix</keyword>
<feature type="transmembrane region" description="Helical" evidence="1">
    <location>
        <begin position="98"/>
        <end position="117"/>
    </location>
</feature>
<protein>
    <submittedName>
        <fullName evidence="2">Uncharacterized protein</fullName>
    </submittedName>
</protein>
<gene>
    <name evidence="2" type="ORF">CVU83_01560</name>
</gene>